<protein>
    <recommendedName>
        <fullName evidence="3">Right handed beta helix domain-containing protein</fullName>
    </recommendedName>
</protein>
<gene>
    <name evidence="4" type="ORF">M9Y10_028922</name>
</gene>
<dbReference type="Pfam" id="PF13229">
    <property type="entry name" value="Beta_helix"/>
    <property type="match status" value="1"/>
</dbReference>
<keyword evidence="5" id="KW-1185">Reference proteome</keyword>
<evidence type="ECO:0000259" key="3">
    <source>
        <dbReference type="Pfam" id="PF13229"/>
    </source>
</evidence>
<dbReference type="InterPro" id="IPR011050">
    <property type="entry name" value="Pectin_lyase_fold/virulence"/>
</dbReference>
<sequence length="720" mass="78844">MDDLPHLISMLQAAPPPLTPDEEAIIARVTKELEKNNLTDPTGKDKCSAPPFDPIKEPPPFSGPVPVDQSSTVFQTQNLIYVGPNGHFPTIGAAVNQAPEDSTIVIQAGVYEDDFTCLKPIHIISNGEVTLKNTHIAIRTQLVTIYGINFISDTEIFSINRGQLSLSDCSINISSQKPPVDITASVTLEFIRCKFVAQNILQNRVASIISFVDCSSNGIISVSKSDLKITNCQLNGAKGIALELFESNCNIKGTTFTGSSSVAISARTRSNLQIESSLFDKVQGTGILIHSFSTLKANNIRVTNCAKAGIILSNDANATISGSSITHCGNAGCEILSTSSLELNEVWISDTSGSGILCDQRSKIYLTRCRITQAKRNGIEAGNCAVARISDTMIDSHSFSGIIATNAKINGVTCVIQNNKDSNMAIDDHSWVELTNCQFLRSTRDGLIADSESMVQCNNCFFLENEGRGVIIKNCRDSKFQQSSFYDNKQGGLLFENTKQMVVDNCVVNKNSLIINNVGNAIVRLCALYAATTKNGNNPREFIEIRNKSKAIFEENRITRCETYVRKAEVNLRQNFFSMSPTFAIVGEYFAKINIESNEFNKDHQILSLKDNSYVHCFNNKMSNIIRPKGIDEDDKIKAIHIKTFSEGFIEGNMISGDYDYAVFIDGQSKVDNRANQIQCGVHGGICYSGVSCGLCEDNSYTGNTQHSEIFSHGCSPTRR</sequence>
<dbReference type="PANTHER" id="PTHR22990:SF15">
    <property type="entry name" value="F-BOX ONLY PROTEIN 10"/>
    <property type="match status" value="1"/>
</dbReference>
<dbReference type="InterPro" id="IPR051550">
    <property type="entry name" value="SCF-Subunits/Alg-Epimerases"/>
</dbReference>
<evidence type="ECO:0000313" key="5">
    <source>
        <dbReference type="Proteomes" id="UP001470230"/>
    </source>
</evidence>
<evidence type="ECO:0000313" key="4">
    <source>
        <dbReference type="EMBL" id="KAK8891702.1"/>
    </source>
</evidence>
<comment type="caution">
    <text evidence="4">The sequence shown here is derived from an EMBL/GenBank/DDBJ whole genome shotgun (WGS) entry which is preliminary data.</text>
</comment>
<accession>A0ABR2KLB9</accession>
<feature type="compositionally biased region" description="Pro residues" evidence="2">
    <location>
        <begin position="51"/>
        <end position="63"/>
    </location>
</feature>
<dbReference type="InterPro" id="IPR006626">
    <property type="entry name" value="PbH1"/>
</dbReference>
<proteinExistence type="predicted"/>
<dbReference type="SUPFAM" id="SSF51126">
    <property type="entry name" value="Pectin lyase-like"/>
    <property type="match status" value="2"/>
</dbReference>
<dbReference type="SMART" id="SM00710">
    <property type="entry name" value="PbH1"/>
    <property type="match status" value="8"/>
</dbReference>
<feature type="compositionally biased region" description="Basic and acidic residues" evidence="2">
    <location>
        <begin position="31"/>
        <end position="47"/>
    </location>
</feature>
<feature type="region of interest" description="Disordered" evidence="2">
    <location>
        <begin position="31"/>
        <end position="66"/>
    </location>
</feature>
<feature type="domain" description="Right handed beta helix" evidence="3">
    <location>
        <begin position="263"/>
        <end position="409"/>
    </location>
</feature>
<dbReference type="Proteomes" id="UP001470230">
    <property type="component" value="Unassembled WGS sequence"/>
</dbReference>
<evidence type="ECO:0000256" key="1">
    <source>
        <dbReference type="ARBA" id="ARBA00022737"/>
    </source>
</evidence>
<keyword evidence="1" id="KW-0677">Repeat</keyword>
<dbReference type="Gene3D" id="2.160.20.10">
    <property type="entry name" value="Single-stranded right-handed beta-helix, Pectin lyase-like"/>
    <property type="match status" value="2"/>
</dbReference>
<evidence type="ECO:0000256" key="2">
    <source>
        <dbReference type="SAM" id="MobiDB-lite"/>
    </source>
</evidence>
<dbReference type="InterPro" id="IPR012334">
    <property type="entry name" value="Pectin_lyas_fold"/>
</dbReference>
<name>A0ABR2KLB9_9EUKA</name>
<dbReference type="PANTHER" id="PTHR22990">
    <property type="entry name" value="F-BOX ONLY PROTEIN"/>
    <property type="match status" value="1"/>
</dbReference>
<dbReference type="EMBL" id="JAPFFF010000004">
    <property type="protein sequence ID" value="KAK8891702.1"/>
    <property type="molecule type" value="Genomic_DNA"/>
</dbReference>
<reference evidence="4 5" key="1">
    <citation type="submission" date="2024-04" db="EMBL/GenBank/DDBJ databases">
        <title>Tritrichomonas musculus Genome.</title>
        <authorList>
            <person name="Alves-Ferreira E."/>
            <person name="Grigg M."/>
            <person name="Lorenzi H."/>
            <person name="Galac M."/>
        </authorList>
    </citation>
    <scope>NUCLEOTIDE SEQUENCE [LARGE SCALE GENOMIC DNA]</scope>
    <source>
        <strain evidence="4 5">EAF2021</strain>
    </source>
</reference>
<dbReference type="InterPro" id="IPR039448">
    <property type="entry name" value="Beta_helix"/>
</dbReference>
<organism evidence="4 5">
    <name type="scientific">Tritrichomonas musculus</name>
    <dbReference type="NCBI Taxonomy" id="1915356"/>
    <lineage>
        <taxon>Eukaryota</taxon>
        <taxon>Metamonada</taxon>
        <taxon>Parabasalia</taxon>
        <taxon>Tritrichomonadida</taxon>
        <taxon>Tritrichomonadidae</taxon>
        <taxon>Tritrichomonas</taxon>
    </lineage>
</organism>